<evidence type="ECO:0000313" key="1">
    <source>
        <dbReference type="EMBL" id="QXM25484.1"/>
    </source>
</evidence>
<evidence type="ECO:0000313" key="2">
    <source>
        <dbReference type="Proteomes" id="UP000694001"/>
    </source>
</evidence>
<gene>
    <name evidence="1" type="ORF">KO353_04450</name>
</gene>
<organism evidence="1 2">
    <name type="scientific">Elioraea tepida</name>
    <dbReference type="NCBI Taxonomy" id="2843330"/>
    <lineage>
        <taxon>Bacteria</taxon>
        <taxon>Pseudomonadati</taxon>
        <taxon>Pseudomonadota</taxon>
        <taxon>Alphaproteobacteria</taxon>
        <taxon>Acetobacterales</taxon>
        <taxon>Elioraeaceae</taxon>
        <taxon>Elioraea</taxon>
    </lineage>
</organism>
<keyword evidence="2" id="KW-1185">Reference proteome</keyword>
<dbReference type="KEGG" id="elio:KO353_04450"/>
<name>A0A975U388_9PROT</name>
<dbReference type="AlphaFoldDB" id="A0A975U388"/>
<dbReference type="Proteomes" id="UP000694001">
    <property type="component" value="Chromosome"/>
</dbReference>
<protein>
    <submittedName>
        <fullName evidence="1">Uncharacterized protein</fullName>
    </submittedName>
</protein>
<sequence>MLPPFERLIREAAAALPRDATCDEIALWIIARRSNALRLILGAIARQTLRRHDDDPAWLRLARLERQR</sequence>
<accession>A0A975U388</accession>
<dbReference type="EMBL" id="CP076448">
    <property type="protein sequence ID" value="QXM25484.1"/>
    <property type="molecule type" value="Genomic_DNA"/>
</dbReference>
<reference evidence="1" key="1">
    <citation type="submission" date="2021-06" db="EMBL/GenBank/DDBJ databases">
        <title>Elioraea tepida, sp. nov., a moderately thermophilic aerobic anoxygenic phototrophic bacterium isolated from an alkaline siliceous hot spring mat community in Yellowstone National Park, WY, USA.</title>
        <authorList>
            <person name="Saini M.K."/>
            <person name="Yoshida S."/>
            <person name="Sebastian A."/>
            <person name="Hirose S."/>
            <person name="Hara E."/>
            <person name="Tamaki H."/>
            <person name="Soulier N.T."/>
            <person name="Albert I."/>
            <person name="Hanada S."/>
            <person name="Bryant D.A."/>
            <person name="Tank M."/>
        </authorList>
    </citation>
    <scope>NUCLEOTIDE SEQUENCE</scope>
    <source>
        <strain evidence="1">MS-P2</strain>
    </source>
</reference>
<dbReference type="RefSeq" id="WP_218286540.1">
    <property type="nucleotide sequence ID" value="NZ_CP076448.1"/>
</dbReference>
<proteinExistence type="predicted"/>